<dbReference type="InterPro" id="IPR025110">
    <property type="entry name" value="AMP-bd_C"/>
</dbReference>
<dbReference type="RefSeq" id="WP_187223996.1">
    <property type="nucleotide sequence ID" value="NZ_JABVED010000021.1"/>
</dbReference>
<dbReference type="InterPro" id="IPR029058">
    <property type="entry name" value="AB_hydrolase_fold"/>
</dbReference>
<dbReference type="PANTHER" id="PTHR45527:SF1">
    <property type="entry name" value="FATTY ACID SYNTHASE"/>
    <property type="match status" value="1"/>
</dbReference>
<dbReference type="InterPro" id="IPR036736">
    <property type="entry name" value="ACP-like_sf"/>
</dbReference>
<dbReference type="InterPro" id="IPR042099">
    <property type="entry name" value="ANL_N_sf"/>
</dbReference>
<dbReference type="InterPro" id="IPR000873">
    <property type="entry name" value="AMP-dep_synth/lig_dom"/>
</dbReference>
<dbReference type="Pfam" id="PF00550">
    <property type="entry name" value="PP-binding"/>
    <property type="match status" value="1"/>
</dbReference>
<reference evidence="4 5" key="1">
    <citation type="submission" date="2020-06" db="EMBL/GenBank/DDBJ databases">
        <title>Actinokineospora xiongansis sp. nov., isolated from soil of Baiyangdian.</title>
        <authorList>
            <person name="Zhang X."/>
        </authorList>
    </citation>
    <scope>NUCLEOTIDE SEQUENCE [LARGE SCALE GENOMIC DNA]</scope>
    <source>
        <strain evidence="4 5">HBU206404</strain>
    </source>
</reference>
<dbReference type="Pfam" id="PF00668">
    <property type="entry name" value="Condensation"/>
    <property type="match status" value="1"/>
</dbReference>
<dbReference type="InterPro" id="IPR023213">
    <property type="entry name" value="CAT-like_dom_sf"/>
</dbReference>
<dbReference type="PROSITE" id="PS00455">
    <property type="entry name" value="AMP_BINDING"/>
    <property type="match status" value="1"/>
</dbReference>
<protein>
    <submittedName>
        <fullName evidence="4">AMP-binding protein</fullName>
    </submittedName>
</protein>
<proteinExistence type="predicted"/>
<dbReference type="InterPro" id="IPR001242">
    <property type="entry name" value="Condensation_dom"/>
</dbReference>
<feature type="domain" description="Carrier" evidence="3">
    <location>
        <begin position="986"/>
        <end position="1061"/>
    </location>
</feature>
<dbReference type="Pfam" id="PF13193">
    <property type="entry name" value="AMP-binding_C"/>
    <property type="match status" value="1"/>
</dbReference>
<feature type="compositionally biased region" description="Low complexity" evidence="2">
    <location>
        <begin position="975"/>
        <end position="987"/>
    </location>
</feature>
<dbReference type="CDD" id="cd19531">
    <property type="entry name" value="LCL_NRPS-like"/>
    <property type="match status" value="1"/>
</dbReference>
<dbReference type="SUPFAM" id="SSF47336">
    <property type="entry name" value="ACP-like"/>
    <property type="match status" value="1"/>
</dbReference>
<evidence type="ECO:0000256" key="2">
    <source>
        <dbReference type="SAM" id="MobiDB-lite"/>
    </source>
</evidence>
<dbReference type="PANTHER" id="PTHR45527">
    <property type="entry name" value="NONRIBOSOMAL PEPTIDE SYNTHETASE"/>
    <property type="match status" value="1"/>
</dbReference>
<dbReference type="Gene3D" id="3.30.559.10">
    <property type="entry name" value="Chloramphenicol acetyltransferase-like domain"/>
    <property type="match status" value="1"/>
</dbReference>
<dbReference type="Proteomes" id="UP000734823">
    <property type="component" value="Unassembled WGS sequence"/>
</dbReference>
<dbReference type="SUPFAM" id="SSF56801">
    <property type="entry name" value="Acetyl-CoA synthetase-like"/>
    <property type="match status" value="1"/>
</dbReference>
<evidence type="ECO:0000313" key="5">
    <source>
        <dbReference type="Proteomes" id="UP000734823"/>
    </source>
</evidence>
<dbReference type="Gene3D" id="3.40.50.12780">
    <property type="entry name" value="N-terminal domain of ligase-like"/>
    <property type="match status" value="1"/>
</dbReference>
<dbReference type="SUPFAM" id="SSF52777">
    <property type="entry name" value="CoA-dependent acyltransferases"/>
    <property type="match status" value="2"/>
</dbReference>
<accession>A0ABR7LE53</accession>
<name>A0ABR7LE53_9PSEU</name>
<evidence type="ECO:0000259" key="3">
    <source>
        <dbReference type="PROSITE" id="PS50075"/>
    </source>
</evidence>
<comment type="cofactor">
    <cofactor evidence="1">
        <name>pantetheine 4'-phosphate</name>
        <dbReference type="ChEBI" id="CHEBI:47942"/>
    </cofactor>
</comment>
<keyword evidence="5" id="KW-1185">Reference proteome</keyword>
<sequence>MSPPASDVPSPHGFDKATSSAVQNGLWFLEKVDSESAASTVCLAYQVTGELDLDALRAAWQAVLARHPMLRTTFTERAGVPVPVVAAEGAPLVLADFVDEPEAVADWAREQAAAPLRMSEGLARLAVAKFGEWDHAVVLCLHRAAADDESVSIVLTDLSEAYTGAKLGTPPDTQALSPSYAEFARDEDERAEDPAFAERLRWWTATVTPAPTAATLPVDRARPAGRSTAGDVLRFEWGPEVTRPLGELARAAGTTPFAVLLAAFQALLGRYGNDERIAVGCPVSVRPRPEFDGVVGAFEHPLVFTADLSGRPTLRTVVERVARLSAEALQRADVPFADVVAATKAERAPRRIPLCDTMFVFHDQARADLVFDGATVAPRVVENGSAVTDVTLDLRLVNANLLGAMEFRSSMFDRAGAERLLSQFQMLLTAGLRDPDRPIADLALDGADRIANAVRDADQITAAAPAARTANELFHSQAQLRPEQIALSAGNQVTTYRELERLAAVITAALVSDELIGGRPVVVRMPAGRLQVAAVIAVLDAGAHVACLGEGDTGERGKSVLTELQPACLIVDGDPAQDELAQWYLNELGGTVLDAALLEPDSAPRPHVPSVRNARAYVTYTSGSTGQPKGIPQTHATLAQFVTWFSGEFAVRPGSRMAQWAAPGYDAALMEIFAGLVAGATLCLVPDRIRANPEKIVDWLIEQRVTLFQTVPSFARQVLGVVNTRGVAAQLAALDHVLLAGEALPADLANGLRAALPSTRLVNLYGPTESILATWHEVAGELNGTSPIGRSIPGRQVLVLDDEGRPCPDGVTGNLVIRSPYLTEGYLGAEDRSAFEPVTDLAAYGIDGSHCYRTGDMGARRRDGVLEFRGRKDFQIKFNGMRIELSDIESALSAHESVADCAVIAVTTSDGLVSRLVGYVVPRRTESGDAVGSASVWRAALRTRFGKAMPPVSFQTMIGLPRGIGGKVDRRRLPDPAAAPSRAAATPKTPVETAVAELWAGLPGVRPPGADESFFAAGGRSLQVLVLLDQVRERFDVEVSLHDFLAAPTVTGLSTVVESHTVSLTAATGTRRGEERDSA</sequence>
<dbReference type="Gene3D" id="3.40.50.1820">
    <property type="entry name" value="alpha/beta hydrolase"/>
    <property type="match status" value="1"/>
</dbReference>
<dbReference type="EMBL" id="JABVED010000021">
    <property type="protein sequence ID" value="MBC6450920.1"/>
    <property type="molecule type" value="Genomic_DNA"/>
</dbReference>
<gene>
    <name evidence="4" type="ORF">GPZ80_27535</name>
</gene>
<dbReference type="Gene3D" id="3.30.559.30">
    <property type="entry name" value="Nonribosomal peptide synthetase, condensation domain"/>
    <property type="match status" value="1"/>
</dbReference>
<dbReference type="CDD" id="cd05930">
    <property type="entry name" value="A_NRPS"/>
    <property type="match status" value="1"/>
</dbReference>
<feature type="region of interest" description="Disordered" evidence="2">
    <location>
        <begin position="969"/>
        <end position="990"/>
    </location>
</feature>
<dbReference type="Gene3D" id="3.30.300.30">
    <property type="match status" value="1"/>
</dbReference>
<dbReference type="InterPro" id="IPR020845">
    <property type="entry name" value="AMP-binding_CS"/>
</dbReference>
<dbReference type="InterPro" id="IPR009081">
    <property type="entry name" value="PP-bd_ACP"/>
</dbReference>
<comment type="caution">
    <text evidence="4">The sequence shown here is derived from an EMBL/GenBank/DDBJ whole genome shotgun (WGS) entry which is preliminary data.</text>
</comment>
<dbReference type="PROSITE" id="PS50075">
    <property type="entry name" value="CARRIER"/>
    <property type="match status" value="1"/>
</dbReference>
<dbReference type="Pfam" id="PF00501">
    <property type="entry name" value="AMP-binding"/>
    <property type="match status" value="1"/>
</dbReference>
<organism evidence="4 5">
    <name type="scientific">Actinokineospora xionganensis</name>
    <dbReference type="NCBI Taxonomy" id="2684470"/>
    <lineage>
        <taxon>Bacteria</taxon>
        <taxon>Bacillati</taxon>
        <taxon>Actinomycetota</taxon>
        <taxon>Actinomycetes</taxon>
        <taxon>Pseudonocardiales</taxon>
        <taxon>Pseudonocardiaceae</taxon>
        <taxon>Actinokineospora</taxon>
    </lineage>
</organism>
<evidence type="ECO:0000256" key="1">
    <source>
        <dbReference type="ARBA" id="ARBA00001957"/>
    </source>
</evidence>
<evidence type="ECO:0000313" key="4">
    <source>
        <dbReference type="EMBL" id="MBC6450920.1"/>
    </source>
</evidence>
<dbReference type="InterPro" id="IPR045851">
    <property type="entry name" value="AMP-bd_C_sf"/>
</dbReference>